<organism evidence="2 3">
    <name type="scientific">Neisseria arctica</name>
    <dbReference type="NCBI Taxonomy" id="1470200"/>
    <lineage>
        <taxon>Bacteria</taxon>
        <taxon>Pseudomonadati</taxon>
        <taxon>Pseudomonadota</taxon>
        <taxon>Betaproteobacteria</taxon>
        <taxon>Neisseriales</taxon>
        <taxon>Neisseriaceae</taxon>
        <taxon>Neisseria</taxon>
    </lineage>
</organism>
<name>A0A0J0YT70_9NEIS</name>
<sequence length="209" mass="22272">MLKAPTPIMIPGPAGLLETIYIPAQGNACGVAVINHPNPRQGGTNTNKVIQTAAKALSQLGFHCYLPNLRGVGNSDGTHDYGQGETEDCIAVIDYARTQHPDAPKFVLGGFSFGGYVSLFASQTRTPHLLLLMGPAVGMYERSEPASPVPAQTLLIHGETDDVVPLNNALKWAAVQDIPVITVPQASHFFHGKLIALRDTITRLAPAFL</sequence>
<dbReference type="GO" id="GO:0016787">
    <property type="term" value="F:hydrolase activity"/>
    <property type="evidence" value="ECO:0007669"/>
    <property type="project" value="UniProtKB-KW"/>
</dbReference>
<protein>
    <submittedName>
        <fullName evidence="2">Alpha/beta hydrolase</fullName>
    </submittedName>
</protein>
<dbReference type="PANTHER" id="PTHR42103">
    <property type="entry name" value="ALPHA/BETA-HYDROLASES SUPERFAMILY PROTEIN"/>
    <property type="match status" value="1"/>
</dbReference>
<evidence type="ECO:0000259" key="1">
    <source>
        <dbReference type="Pfam" id="PF00561"/>
    </source>
</evidence>
<dbReference type="EMBL" id="JTDO01000004">
    <property type="protein sequence ID" value="KLT73291.1"/>
    <property type="molecule type" value="Genomic_DNA"/>
</dbReference>
<evidence type="ECO:0000313" key="2">
    <source>
        <dbReference type="EMBL" id="KLT73291.1"/>
    </source>
</evidence>
<dbReference type="AlphaFoldDB" id="A0A0J0YT70"/>
<proteinExistence type="predicted"/>
<dbReference type="InterPro" id="IPR000073">
    <property type="entry name" value="AB_hydrolase_1"/>
</dbReference>
<keyword evidence="2" id="KW-0378">Hydrolase</keyword>
<dbReference type="PATRIC" id="fig|1470200.3.peg.1807"/>
<dbReference type="SUPFAM" id="SSF53474">
    <property type="entry name" value="alpha/beta-Hydrolases"/>
    <property type="match status" value="1"/>
</dbReference>
<dbReference type="Pfam" id="PF00561">
    <property type="entry name" value="Abhydrolase_1"/>
    <property type="match status" value="1"/>
</dbReference>
<evidence type="ECO:0000313" key="3">
    <source>
        <dbReference type="Proteomes" id="UP000036027"/>
    </source>
</evidence>
<accession>A0A0J0YT70</accession>
<dbReference type="Gene3D" id="3.40.50.1820">
    <property type="entry name" value="alpha/beta hydrolase"/>
    <property type="match status" value="1"/>
</dbReference>
<gene>
    <name evidence="2" type="ORF">PL75_03470</name>
</gene>
<dbReference type="PANTHER" id="PTHR42103:SF2">
    <property type="entry name" value="AB HYDROLASE-1 DOMAIN-CONTAINING PROTEIN"/>
    <property type="match status" value="1"/>
</dbReference>
<feature type="domain" description="AB hydrolase-1" evidence="1">
    <location>
        <begin position="45"/>
        <end position="125"/>
    </location>
</feature>
<dbReference type="OrthoDB" id="9800435at2"/>
<dbReference type="RefSeq" id="WP_047760524.1">
    <property type="nucleotide sequence ID" value="NZ_CP091510.1"/>
</dbReference>
<reference evidence="2 3" key="1">
    <citation type="submission" date="2014-11" db="EMBL/GenBank/DDBJ databases">
        <title>Genome of a novel goose pathogen.</title>
        <authorList>
            <person name="Hansen C.M."/>
            <person name="Hueffer K."/>
            <person name="Choi S.C."/>
        </authorList>
    </citation>
    <scope>NUCLEOTIDE SEQUENCE [LARGE SCALE GENOMIC DNA]</scope>
    <source>
        <strain evidence="2 3">KH1503</strain>
    </source>
</reference>
<comment type="caution">
    <text evidence="2">The sequence shown here is derived from an EMBL/GenBank/DDBJ whole genome shotgun (WGS) entry which is preliminary data.</text>
</comment>
<keyword evidence="3" id="KW-1185">Reference proteome</keyword>
<dbReference type="STRING" id="1470200.PL75_03470"/>
<dbReference type="InterPro" id="IPR029058">
    <property type="entry name" value="AB_hydrolase_fold"/>
</dbReference>
<dbReference type="Proteomes" id="UP000036027">
    <property type="component" value="Unassembled WGS sequence"/>
</dbReference>